<reference evidence="2" key="1">
    <citation type="journal article" date="2022" name="Mol. Ecol. Resour.">
        <title>The genomes of chicory, endive, great burdock and yacon provide insights into Asteraceae palaeo-polyploidization history and plant inulin production.</title>
        <authorList>
            <person name="Fan W."/>
            <person name="Wang S."/>
            <person name="Wang H."/>
            <person name="Wang A."/>
            <person name="Jiang F."/>
            <person name="Liu H."/>
            <person name="Zhao H."/>
            <person name="Xu D."/>
            <person name="Zhang Y."/>
        </authorList>
    </citation>
    <scope>NUCLEOTIDE SEQUENCE [LARGE SCALE GENOMIC DNA]</scope>
    <source>
        <strain evidence="2">cv. Yunnan</strain>
    </source>
</reference>
<keyword evidence="2" id="KW-1185">Reference proteome</keyword>
<gene>
    <name evidence="1" type="ORF">L1987_55674</name>
</gene>
<dbReference type="Proteomes" id="UP001056120">
    <property type="component" value="Linkage Group LG18"/>
</dbReference>
<name>A0ACB9EAJ5_9ASTR</name>
<organism evidence="1 2">
    <name type="scientific">Smallanthus sonchifolius</name>
    <dbReference type="NCBI Taxonomy" id="185202"/>
    <lineage>
        <taxon>Eukaryota</taxon>
        <taxon>Viridiplantae</taxon>
        <taxon>Streptophyta</taxon>
        <taxon>Embryophyta</taxon>
        <taxon>Tracheophyta</taxon>
        <taxon>Spermatophyta</taxon>
        <taxon>Magnoliopsida</taxon>
        <taxon>eudicotyledons</taxon>
        <taxon>Gunneridae</taxon>
        <taxon>Pentapetalae</taxon>
        <taxon>asterids</taxon>
        <taxon>campanulids</taxon>
        <taxon>Asterales</taxon>
        <taxon>Asteraceae</taxon>
        <taxon>Asteroideae</taxon>
        <taxon>Heliantheae alliance</taxon>
        <taxon>Millerieae</taxon>
        <taxon>Smallanthus</taxon>
    </lineage>
</organism>
<evidence type="ECO:0000313" key="1">
    <source>
        <dbReference type="EMBL" id="KAI3755865.1"/>
    </source>
</evidence>
<proteinExistence type="predicted"/>
<reference evidence="1 2" key="2">
    <citation type="journal article" date="2022" name="Mol. Ecol. Resour.">
        <title>The genomes of chicory, endive, great burdock and yacon provide insights into Asteraceae paleo-polyploidization history and plant inulin production.</title>
        <authorList>
            <person name="Fan W."/>
            <person name="Wang S."/>
            <person name="Wang H."/>
            <person name="Wang A."/>
            <person name="Jiang F."/>
            <person name="Liu H."/>
            <person name="Zhao H."/>
            <person name="Xu D."/>
            <person name="Zhang Y."/>
        </authorList>
    </citation>
    <scope>NUCLEOTIDE SEQUENCE [LARGE SCALE GENOMIC DNA]</scope>
    <source>
        <strain evidence="2">cv. Yunnan</strain>
        <tissue evidence="1">Leaves</tissue>
    </source>
</reference>
<protein>
    <submittedName>
        <fullName evidence="1">Uncharacterized protein</fullName>
    </submittedName>
</protein>
<evidence type="ECO:0000313" key="2">
    <source>
        <dbReference type="Proteomes" id="UP001056120"/>
    </source>
</evidence>
<sequence>MLRDCSHEDRLSNLLRIVITKRDNLRALNGGFSVLGGSATCHVESPEDRVALNKLNKAYTKLIRTPSKRASFHAWMEKFMGRQKAHEHEAFLALWLSKYLFASVKNTISPETFQLAILLARGQRIAMAPAVLATLCRDLHILQDAILDVQEEVTDMILQEVFSPMYYIQVWVLERFPCVRPRDSHGTRSGETRLARWAGLNNKITYFSTLESGTKKEHFVWRPYVNDTDHFIAHKVYNENESFRNIDNEELESFARCLRVCKLVGLDTNQHYYPHRVCRQFGYAQDIPADILQVESNEDAWVDYSTPLSTGTVYVPSRESEGHVTVRNLGSSGEESWRI</sequence>
<accession>A0ACB9EAJ5</accession>
<comment type="caution">
    <text evidence="1">The sequence shown here is derived from an EMBL/GenBank/DDBJ whole genome shotgun (WGS) entry which is preliminary data.</text>
</comment>
<dbReference type="EMBL" id="CM042035">
    <property type="protein sequence ID" value="KAI3755865.1"/>
    <property type="molecule type" value="Genomic_DNA"/>
</dbReference>